<evidence type="ECO:0000313" key="2">
    <source>
        <dbReference type="EMBL" id="SCA57179.1"/>
    </source>
</evidence>
<name>A0A1C3RIT3_9PROT</name>
<proteinExistence type="predicted"/>
<protein>
    <submittedName>
        <fullName evidence="2">Uncharacterized protein</fullName>
    </submittedName>
</protein>
<dbReference type="RefSeq" id="WP_069189218.1">
    <property type="nucleotide sequence ID" value="NZ_FLYE01000034.1"/>
</dbReference>
<sequence length="122" mass="14157">MTNPMFDANIQATLEKLDQSVPKKKRFFWPLVSGLSVLVVSLGVGLWSYERYMPSITQDDLVRMIVVSSRNGQVDPVRLMYKVEEQVGKKVDDFNRLDRAQAVEYLLEKMELNKSRQELVVY</sequence>
<dbReference type="AlphaFoldDB" id="A0A1C3RIT3"/>
<keyword evidence="1" id="KW-0472">Membrane</keyword>
<dbReference type="OrthoDB" id="8450324at2"/>
<feature type="transmembrane region" description="Helical" evidence="1">
    <location>
        <begin position="27"/>
        <end position="49"/>
    </location>
</feature>
<evidence type="ECO:0000313" key="3">
    <source>
        <dbReference type="Proteomes" id="UP000231658"/>
    </source>
</evidence>
<dbReference type="EMBL" id="FLYE01000034">
    <property type="protein sequence ID" value="SCA57179.1"/>
    <property type="molecule type" value="Genomic_DNA"/>
</dbReference>
<keyword evidence="1" id="KW-0812">Transmembrane</keyword>
<evidence type="ECO:0000256" key="1">
    <source>
        <dbReference type="SAM" id="Phobius"/>
    </source>
</evidence>
<keyword evidence="3" id="KW-1185">Reference proteome</keyword>
<accession>A0A1C3RIT3</accession>
<reference evidence="2 3" key="1">
    <citation type="submission" date="2016-07" db="EMBL/GenBank/DDBJ databases">
        <authorList>
            <person name="Lefevre C.T."/>
        </authorList>
    </citation>
    <scope>NUCLEOTIDE SEQUENCE [LARGE SCALE GENOMIC DNA]</scope>
    <source>
        <strain evidence="2">PR1</strain>
    </source>
</reference>
<dbReference type="Proteomes" id="UP000231658">
    <property type="component" value="Unassembled WGS sequence"/>
</dbReference>
<gene>
    <name evidence="2" type="ORF">MTBPR1_40202</name>
</gene>
<organism evidence="2 3">
    <name type="scientific">Candidatus Terasakiella magnetica</name>
    <dbReference type="NCBI Taxonomy" id="1867952"/>
    <lineage>
        <taxon>Bacteria</taxon>
        <taxon>Pseudomonadati</taxon>
        <taxon>Pseudomonadota</taxon>
        <taxon>Alphaproteobacteria</taxon>
        <taxon>Rhodospirillales</taxon>
        <taxon>Terasakiellaceae</taxon>
        <taxon>Terasakiella</taxon>
    </lineage>
</organism>
<keyword evidence="1" id="KW-1133">Transmembrane helix</keyword>